<evidence type="ECO:0000313" key="3">
    <source>
        <dbReference type="Proteomes" id="UP000053573"/>
    </source>
</evidence>
<organism evidence="2 3">
    <name type="scientific">Blastomyces silverae</name>
    <dbReference type="NCBI Taxonomy" id="2060906"/>
    <lineage>
        <taxon>Eukaryota</taxon>
        <taxon>Fungi</taxon>
        <taxon>Dikarya</taxon>
        <taxon>Ascomycota</taxon>
        <taxon>Pezizomycotina</taxon>
        <taxon>Eurotiomycetes</taxon>
        <taxon>Eurotiomycetidae</taxon>
        <taxon>Onygenales</taxon>
        <taxon>Ajellomycetaceae</taxon>
        <taxon>Blastomyces</taxon>
    </lineage>
</organism>
<evidence type="ECO:0000259" key="1">
    <source>
        <dbReference type="Pfam" id="PF22998"/>
    </source>
</evidence>
<protein>
    <recommendedName>
        <fullName evidence="1">LYC1 C-terminal domain-containing protein</fullName>
    </recommendedName>
</protein>
<dbReference type="STRING" id="2060906.A0A0H1B8L9"/>
<dbReference type="InterPro" id="IPR053013">
    <property type="entry name" value="LAT"/>
</dbReference>
<dbReference type="Proteomes" id="UP000053573">
    <property type="component" value="Unassembled WGS sequence"/>
</dbReference>
<dbReference type="PANTHER" id="PTHR34815:SF4">
    <property type="entry name" value="N-ACETYLTRANSFERASE DOMAIN-CONTAINING PROTEIN"/>
    <property type="match status" value="1"/>
</dbReference>
<dbReference type="Pfam" id="PF22998">
    <property type="entry name" value="GNAT_LYC1-like"/>
    <property type="match status" value="1"/>
</dbReference>
<dbReference type="OrthoDB" id="2020070at2759"/>
<dbReference type="PANTHER" id="PTHR34815">
    <property type="entry name" value="LYSINE ACETYLTRANSFERASE"/>
    <property type="match status" value="1"/>
</dbReference>
<proteinExistence type="predicted"/>
<reference evidence="3" key="1">
    <citation type="journal article" date="2015" name="PLoS Genet.">
        <title>The dynamic genome and transcriptome of the human fungal pathogen Blastomyces and close relative Emmonsia.</title>
        <authorList>
            <person name="Munoz J.F."/>
            <person name="Gauthier G.M."/>
            <person name="Desjardins C.A."/>
            <person name="Gallo J.E."/>
            <person name="Holder J."/>
            <person name="Sullivan T.D."/>
            <person name="Marty A.J."/>
            <person name="Carmen J.C."/>
            <person name="Chen Z."/>
            <person name="Ding L."/>
            <person name="Gujja S."/>
            <person name="Magrini V."/>
            <person name="Misas E."/>
            <person name="Mitreva M."/>
            <person name="Priest M."/>
            <person name="Saif S."/>
            <person name="Whiston E.A."/>
            <person name="Young S."/>
            <person name="Zeng Q."/>
            <person name="Goldman W.E."/>
            <person name="Mardis E.R."/>
            <person name="Taylor J.W."/>
            <person name="McEwen J.G."/>
            <person name="Clay O.K."/>
            <person name="Klein B.S."/>
            <person name="Cuomo C.A."/>
        </authorList>
    </citation>
    <scope>NUCLEOTIDE SEQUENCE [LARGE SCALE GENOMIC DNA]</scope>
    <source>
        <strain evidence="3">UAMH 139</strain>
    </source>
</reference>
<feature type="domain" description="LYC1 C-terminal" evidence="1">
    <location>
        <begin position="181"/>
        <end position="389"/>
    </location>
</feature>
<keyword evidence="3" id="KW-1185">Reference proteome</keyword>
<dbReference type="InterPro" id="IPR016181">
    <property type="entry name" value="Acyl_CoA_acyltransferase"/>
</dbReference>
<dbReference type="EMBL" id="LDEV01002754">
    <property type="protein sequence ID" value="KLJ07760.1"/>
    <property type="molecule type" value="Genomic_DNA"/>
</dbReference>
<dbReference type="AlphaFoldDB" id="A0A0H1B8L9"/>
<gene>
    <name evidence="2" type="ORF">EMPG_16769</name>
</gene>
<evidence type="ECO:0000313" key="2">
    <source>
        <dbReference type="EMBL" id="KLJ07760.1"/>
    </source>
</evidence>
<accession>A0A0H1B8L9</accession>
<comment type="caution">
    <text evidence="2">The sequence shown here is derived from an EMBL/GenBank/DDBJ whole genome shotgun (WGS) entry which is preliminary data.</text>
</comment>
<sequence>MDKSETVERLSTTIDGPEGSEVLVFNEATTTEQRFKCFKIVGASFGWPLPEADYIEREKFLVQRPLTRSNGAGVRWWCLQVQGGDGCGRVVATCKTLNRDLLIRTATGGTREGQGYCIGAVATDKRYRRLGLAEFLLGAVARWMDGPGGAEASMLYSSIGKYYINKGWKMFPAFQSVLSVSQPLISLDRSGLPPTQPLMPDDIPALCARDIENIKADFSKYKPAAAETLMTVLPSANIIGWLQDRAAFISRKTKGEVPPVKGAINEDGKTWVYWHHDFPDRELTIQRIVMAAQAAEDEEEEGQQTATLALASLLLAALDEAQKWKLHKLVIWNPTPELHRAIHFVQEQFGVDVINEERVNSNVPSVRWRGGKEDKTSEVVICHNEYYAWS</sequence>
<dbReference type="Gene3D" id="3.40.630.30">
    <property type="match status" value="1"/>
</dbReference>
<dbReference type="SUPFAM" id="SSF55729">
    <property type="entry name" value="Acyl-CoA N-acyltransferases (Nat)"/>
    <property type="match status" value="1"/>
</dbReference>
<name>A0A0H1B8L9_9EURO</name>
<dbReference type="InterPro" id="IPR055100">
    <property type="entry name" value="GNAT_LYC1-like"/>
</dbReference>